<proteinExistence type="predicted"/>
<feature type="compositionally biased region" description="Basic and acidic residues" evidence="1">
    <location>
        <begin position="266"/>
        <end position="289"/>
    </location>
</feature>
<dbReference type="Pfam" id="PF02798">
    <property type="entry name" value="GST_N"/>
    <property type="match status" value="1"/>
</dbReference>
<dbReference type="SFLD" id="SFLDG00358">
    <property type="entry name" value="Main_(cytGST)"/>
    <property type="match status" value="1"/>
</dbReference>
<dbReference type="Pfam" id="PF13410">
    <property type="entry name" value="GST_C_2"/>
    <property type="match status" value="1"/>
</dbReference>
<evidence type="ECO:0000259" key="2">
    <source>
        <dbReference type="PROSITE" id="PS50404"/>
    </source>
</evidence>
<dbReference type="InterPro" id="IPR040079">
    <property type="entry name" value="Glutathione_S-Trfase"/>
</dbReference>
<name>A0ABU1X034_SPHXE</name>
<sequence length="289" mass="32233">MTDSYTPPRVWTWDKDNGGAFANINRPIAGATHDKALPVGQHKLQLYSLATPNGQKVTIMLEELLEAGFTDADYDAWLIKIGDGDQFSSGFVAVNPNSKIPALMDHSVSPPQRVFESGAILLYLAEKFGAFLPTDPAKRTAALSWLFWQMGAGPLLGGGFGHFYAYAPEKYEYPINRYTMEVKRQLDVLDRHLADNAYMAGDAYSIADIAIWPWYGGLVLGRAYEAAEFLDVASYTHVMRWAEQIDARPAVKRGRMVNKANGPLEEQLHERHDASDFATRTQDKLQSED</sequence>
<accession>A0ABU1X034</accession>
<dbReference type="InterPro" id="IPR004045">
    <property type="entry name" value="Glutathione_S-Trfase_N"/>
</dbReference>
<dbReference type="PROSITE" id="PS50404">
    <property type="entry name" value="GST_NTER"/>
    <property type="match status" value="1"/>
</dbReference>
<dbReference type="SFLD" id="SFLDG01151">
    <property type="entry name" value="Main.2:_Nu-like"/>
    <property type="match status" value="1"/>
</dbReference>
<keyword evidence="4" id="KW-0560">Oxidoreductase</keyword>
<protein>
    <submittedName>
        <fullName evidence="4">GST-like protein</fullName>
        <ecNumber evidence="4">1.8.4.-</ecNumber>
    </submittedName>
</protein>
<dbReference type="EC" id="1.8.4.-" evidence="4"/>
<dbReference type="InterPro" id="IPR010987">
    <property type="entry name" value="Glutathione-S-Trfase_C-like"/>
</dbReference>
<dbReference type="PANTHER" id="PTHR44051:SF22">
    <property type="entry name" value="DISULFIDE-BOND OXIDOREDUCTASE YGHU"/>
    <property type="match status" value="1"/>
</dbReference>
<evidence type="ECO:0000313" key="5">
    <source>
        <dbReference type="Proteomes" id="UP001267638"/>
    </source>
</evidence>
<dbReference type="InterPro" id="IPR036282">
    <property type="entry name" value="Glutathione-S-Trfase_C_sf"/>
</dbReference>
<gene>
    <name evidence="4" type="ORF">J2W40_001239</name>
</gene>
<feature type="domain" description="GST N-terminal" evidence="2">
    <location>
        <begin position="45"/>
        <end position="132"/>
    </location>
</feature>
<dbReference type="CDD" id="cd10292">
    <property type="entry name" value="GST_C_YghU_like"/>
    <property type="match status" value="1"/>
</dbReference>
<dbReference type="NCBIfam" id="NF008731">
    <property type="entry name" value="PRK11752.1"/>
    <property type="match status" value="1"/>
</dbReference>
<dbReference type="Gene3D" id="3.40.30.10">
    <property type="entry name" value="Glutaredoxin"/>
    <property type="match status" value="1"/>
</dbReference>
<reference evidence="4 5" key="1">
    <citation type="submission" date="2023-07" db="EMBL/GenBank/DDBJ databases">
        <title>Sorghum-associated microbial communities from plants grown in Nebraska, USA.</title>
        <authorList>
            <person name="Schachtman D."/>
        </authorList>
    </citation>
    <scope>NUCLEOTIDE SEQUENCE [LARGE SCALE GENOMIC DNA]</scope>
    <source>
        <strain evidence="4 5">4256</strain>
    </source>
</reference>
<dbReference type="SUPFAM" id="SSF52833">
    <property type="entry name" value="Thioredoxin-like"/>
    <property type="match status" value="1"/>
</dbReference>
<dbReference type="PROSITE" id="PS50405">
    <property type="entry name" value="GST_CTER"/>
    <property type="match status" value="1"/>
</dbReference>
<feature type="region of interest" description="Disordered" evidence="1">
    <location>
        <begin position="261"/>
        <end position="289"/>
    </location>
</feature>
<evidence type="ECO:0000256" key="1">
    <source>
        <dbReference type="SAM" id="MobiDB-lite"/>
    </source>
</evidence>
<organism evidence="4 5">
    <name type="scientific">Sphingobium xenophagum</name>
    <dbReference type="NCBI Taxonomy" id="121428"/>
    <lineage>
        <taxon>Bacteria</taxon>
        <taxon>Pseudomonadati</taxon>
        <taxon>Pseudomonadota</taxon>
        <taxon>Alphaproteobacteria</taxon>
        <taxon>Sphingomonadales</taxon>
        <taxon>Sphingomonadaceae</taxon>
        <taxon>Sphingobium</taxon>
    </lineage>
</organism>
<dbReference type="SFLD" id="SFLDS00019">
    <property type="entry name" value="Glutathione_Transferase_(cytos"/>
    <property type="match status" value="1"/>
</dbReference>
<keyword evidence="5" id="KW-1185">Reference proteome</keyword>
<dbReference type="GO" id="GO:0016491">
    <property type="term" value="F:oxidoreductase activity"/>
    <property type="evidence" value="ECO:0007669"/>
    <property type="project" value="UniProtKB-KW"/>
</dbReference>
<dbReference type="SUPFAM" id="SSF47616">
    <property type="entry name" value="GST C-terminal domain-like"/>
    <property type="match status" value="1"/>
</dbReference>
<dbReference type="InterPro" id="IPR036249">
    <property type="entry name" value="Thioredoxin-like_sf"/>
</dbReference>
<dbReference type="EMBL" id="JAVDWV010000005">
    <property type="protein sequence ID" value="MDR7154427.1"/>
    <property type="molecule type" value="Genomic_DNA"/>
</dbReference>
<dbReference type="RefSeq" id="WP_310222724.1">
    <property type="nucleotide sequence ID" value="NZ_JAVDWV010000005.1"/>
</dbReference>
<dbReference type="CDD" id="cd03048">
    <property type="entry name" value="GST_N_Ure2p_like"/>
    <property type="match status" value="1"/>
</dbReference>
<evidence type="ECO:0000259" key="3">
    <source>
        <dbReference type="PROSITE" id="PS50405"/>
    </source>
</evidence>
<comment type="caution">
    <text evidence="4">The sequence shown here is derived from an EMBL/GenBank/DDBJ whole genome shotgun (WGS) entry which is preliminary data.</text>
</comment>
<feature type="domain" description="GST C-terminal" evidence="3">
    <location>
        <begin position="135"/>
        <end position="264"/>
    </location>
</feature>
<dbReference type="Proteomes" id="UP001267638">
    <property type="component" value="Unassembled WGS sequence"/>
</dbReference>
<evidence type="ECO:0000313" key="4">
    <source>
        <dbReference type="EMBL" id="MDR7154427.1"/>
    </source>
</evidence>
<dbReference type="PANTHER" id="PTHR44051">
    <property type="entry name" value="GLUTATHIONE S-TRANSFERASE-RELATED"/>
    <property type="match status" value="1"/>
</dbReference>
<dbReference type="Gene3D" id="1.20.1050.10">
    <property type="match status" value="1"/>
</dbReference>